<evidence type="ECO:0000313" key="14">
    <source>
        <dbReference type="Proteomes" id="UP000501648"/>
    </source>
</evidence>
<organism evidence="13 14">
    <name type="scientific">Herbaspirillum rubrisubalbicans Os34</name>
    <dbReference type="NCBI Taxonomy" id="1235827"/>
    <lineage>
        <taxon>Bacteria</taxon>
        <taxon>Pseudomonadati</taxon>
        <taxon>Pseudomonadota</taxon>
        <taxon>Betaproteobacteria</taxon>
        <taxon>Burkholderiales</taxon>
        <taxon>Oxalobacteraceae</taxon>
        <taxon>Herbaspirillum</taxon>
    </lineage>
</organism>
<keyword evidence="3 11" id="KW-0813">Transport</keyword>
<comment type="similarity">
    <text evidence="2 11">Belongs to the ABC-2 integral membrane protein family.</text>
</comment>
<accession>A0A6M3ZKI7</accession>
<feature type="domain" description="ABC transmembrane type-2" evidence="12">
    <location>
        <begin position="29"/>
        <end position="253"/>
    </location>
</feature>
<sequence length="261" mass="28890">MLLLVWKHRNLLVELTKREFSAKYMGSVGGVVWAFLQPIFLLAVYTTAFGVILKTRWGGGGGATDYAMMLFAGLILFNAFSEVMIKSPSLITANPNFVKKIVFPLELLPVVTVLSALMQACISVVIWLVGYAIFFGFPSPTVVLFPFVLLIFAPMLLGIGWLFSAVGVVFRDVGQVSGMLAHVMLFLTPIFYSVDTAPAFVRKALMINPLTFVVDEFRNVLFVGHGLSYFPCLAYFACACLFAWFALQCFKLLRSSFADLV</sequence>
<proteinExistence type="inferred from homology"/>
<keyword evidence="10 11" id="KW-0472">Membrane</keyword>
<comment type="subcellular location">
    <subcellularLocation>
        <location evidence="11">Cell inner membrane</location>
        <topology evidence="11">Multi-pass membrane protein</topology>
    </subcellularLocation>
    <subcellularLocation>
        <location evidence="1">Cell membrane</location>
        <topology evidence="1">Multi-pass membrane protein</topology>
    </subcellularLocation>
</comment>
<evidence type="ECO:0000256" key="5">
    <source>
        <dbReference type="ARBA" id="ARBA00022597"/>
    </source>
</evidence>
<evidence type="ECO:0000256" key="9">
    <source>
        <dbReference type="ARBA" id="ARBA00023047"/>
    </source>
</evidence>
<feature type="transmembrane region" description="Helical" evidence="11">
    <location>
        <begin position="221"/>
        <end position="247"/>
    </location>
</feature>
<keyword evidence="6 11" id="KW-0812">Transmembrane</keyword>
<evidence type="ECO:0000256" key="2">
    <source>
        <dbReference type="ARBA" id="ARBA00007783"/>
    </source>
</evidence>
<evidence type="ECO:0000256" key="10">
    <source>
        <dbReference type="ARBA" id="ARBA00023136"/>
    </source>
</evidence>
<evidence type="ECO:0000256" key="7">
    <source>
        <dbReference type="ARBA" id="ARBA00022903"/>
    </source>
</evidence>
<dbReference type="GO" id="GO:0140359">
    <property type="term" value="F:ABC-type transporter activity"/>
    <property type="evidence" value="ECO:0007669"/>
    <property type="project" value="InterPro"/>
</dbReference>
<dbReference type="GO" id="GO:0015920">
    <property type="term" value="P:lipopolysaccharide transport"/>
    <property type="evidence" value="ECO:0007669"/>
    <property type="project" value="TreeGrafter"/>
</dbReference>
<dbReference type="InterPro" id="IPR047817">
    <property type="entry name" value="ABC2_TM_bact-type"/>
</dbReference>
<evidence type="ECO:0000256" key="8">
    <source>
        <dbReference type="ARBA" id="ARBA00022989"/>
    </source>
</evidence>
<feature type="transmembrane region" description="Helical" evidence="11">
    <location>
        <begin position="182"/>
        <end position="201"/>
    </location>
</feature>
<dbReference type="InterPro" id="IPR013525">
    <property type="entry name" value="ABC2_TM"/>
</dbReference>
<dbReference type="PROSITE" id="PS51012">
    <property type="entry name" value="ABC_TM2"/>
    <property type="match status" value="1"/>
</dbReference>
<keyword evidence="8 11" id="KW-1133">Transmembrane helix</keyword>
<evidence type="ECO:0000256" key="6">
    <source>
        <dbReference type="ARBA" id="ARBA00022692"/>
    </source>
</evidence>
<feature type="transmembrane region" description="Helical" evidence="11">
    <location>
        <begin position="66"/>
        <end position="85"/>
    </location>
</feature>
<evidence type="ECO:0000259" key="12">
    <source>
        <dbReference type="PROSITE" id="PS51012"/>
    </source>
</evidence>
<evidence type="ECO:0000313" key="13">
    <source>
        <dbReference type="EMBL" id="QJP99143.1"/>
    </source>
</evidence>
<dbReference type="GO" id="GO:0015774">
    <property type="term" value="P:polysaccharide transport"/>
    <property type="evidence" value="ECO:0007669"/>
    <property type="project" value="UniProtKB-KW"/>
</dbReference>
<keyword evidence="4 11" id="KW-1003">Cell membrane</keyword>
<dbReference type="RefSeq" id="WP_017454306.1">
    <property type="nucleotide sequence ID" value="NZ_CP008956.1"/>
</dbReference>
<feature type="transmembrane region" description="Helical" evidence="11">
    <location>
        <begin position="106"/>
        <end position="137"/>
    </location>
</feature>
<dbReference type="Proteomes" id="UP000501648">
    <property type="component" value="Chromosome"/>
</dbReference>
<keyword evidence="9" id="KW-0625">Polysaccharide transport</keyword>
<dbReference type="PANTHER" id="PTHR30413">
    <property type="entry name" value="INNER MEMBRANE TRANSPORT PERMEASE"/>
    <property type="match status" value="1"/>
</dbReference>
<protein>
    <recommendedName>
        <fullName evidence="11">Transport permease protein</fullName>
    </recommendedName>
</protein>
<keyword evidence="5" id="KW-0762">Sugar transport</keyword>
<gene>
    <name evidence="13" type="ORF">C798_02515</name>
</gene>
<feature type="transmembrane region" description="Helical" evidence="11">
    <location>
        <begin position="24"/>
        <end position="46"/>
    </location>
</feature>
<dbReference type="PRINTS" id="PR00164">
    <property type="entry name" value="ABC2TRNSPORT"/>
</dbReference>
<reference evidence="13 14" key="1">
    <citation type="journal article" date="2012" name="J. Bacteriol.">
        <title>Genome sequence of the pathogenic Herbaspirillum seropedicae strain Os34, isolated from rice roots.</title>
        <authorList>
            <person name="Ye W."/>
            <person name="Ye S."/>
            <person name="Liu J."/>
            <person name="Chang S."/>
            <person name="Chen M."/>
            <person name="Zhu B."/>
            <person name="Guo L."/>
            <person name="An Q."/>
        </authorList>
    </citation>
    <scope>NUCLEOTIDE SEQUENCE [LARGE SCALE GENOMIC DNA]</scope>
    <source>
        <strain evidence="13 14">Os34</strain>
    </source>
</reference>
<dbReference type="PANTHER" id="PTHR30413:SF10">
    <property type="entry name" value="CAPSULE POLYSACCHARIDE EXPORT INNER-MEMBRANE PROTEIN CTRC"/>
    <property type="match status" value="1"/>
</dbReference>
<evidence type="ECO:0000256" key="11">
    <source>
        <dbReference type="RuleBase" id="RU361157"/>
    </source>
</evidence>
<feature type="transmembrane region" description="Helical" evidence="11">
    <location>
        <begin position="143"/>
        <end position="170"/>
    </location>
</feature>
<keyword evidence="7" id="KW-0972">Capsule biogenesis/degradation</keyword>
<evidence type="ECO:0000256" key="1">
    <source>
        <dbReference type="ARBA" id="ARBA00004651"/>
    </source>
</evidence>
<dbReference type="InterPro" id="IPR000412">
    <property type="entry name" value="ABC_2_transport"/>
</dbReference>
<evidence type="ECO:0000256" key="3">
    <source>
        <dbReference type="ARBA" id="ARBA00022448"/>
    </source>
</evidence>
<dbReference type="AlphaFoldDB" id="A0A6M3ZKI7"/>
<dbReference type="Pfam" id="PF01061">
    <property type="entry name" value="ABC2_membrane"/>
    <property type="match status" value="1"/>
</dbReference>
<dbReference type="GO" id="GO:0043190">
    <property type="term" value="C:ATP-binding cassette (ABC) transporter complex"/>
    <property type="evidence" value="ECO:0007669"/>
    <property type="project" value="InterPro"/>
</dbReference>
<dbReference type="EMBL" id="CP008956">
    <property type="protein sequence ID" value="QJP99143.1"/>
    <property type="molecule type" value="Genomic_DNA"/>
</dbReference>
<name>A0A6M3ZKI7_9BURK</name>
<evidence type="ECO:0000256" key="4">
    <source>
        <dbReference type="ARBA" id="ARBA00022475"/>
    </source>
</evidence>